<feature type="transmembrane region" description="Helical" evidence="7">
    <location>
        <begin position="431"/>
        <end position="451"/>
    </location>
</feature>
<comment type="subcellular location">
    <subcellularLocation>
        <location evidence="1">Cell membrane</location>
        <topology evidence="1">Multi-pass membrane protein</topology>
    </subcellularLocation>
</comment>
<comment type="caution">
    <text evidence="10">The sequence shown here is derived from an EMBL/GenBank/DDBJ whole genome shotgun (WGS) entry which is preliminary data.</text>
</comment>
<dbReference type="NCBIfam" id="TIGR03007">
    <property type="entry name" value="pepcterm_ChnLen"/>
    <property type="match status" value="1"/>
</dbReference>
<evidence type="ECO:0000313" key="10">
    <source>
        <dbReference type="EMBL" id="GHC68811.1"/>
    </source>
</evidence>
<sequence>MDELVNQISTFAKGAWKHRWWGLLAAWIVAIVGSAVVLRIPDKYEASARIFVDTQSILKPLMSGLAVQPNVNQQVVMLSRTLINRPNVEKLVRMADLDLNIDSPAARERLIDTLMGTLEIRGAGRDNLYTITYRDPVPPRAQKVVQSLVSIFVESSLGDSRKDTAAAQKFISEQIRMYETRLEEAETRLKEFRLRNIELQSAAGPDVASRIGELGAQYNSAKLELVEAERARDSAKRQLDAERAQVAKAAKSGDAERLFPTPEIDGRLTEQKRNLDNLLQRYTEQHPDVVATRRSIKELEEQKSKEVEALRKAAVSDPITGNNSSLAVQELGRLLAQAEVRVASLSARVAEFGARYARAQEQAKTAPQIEAEYAQLNRDYAVNKKNYEDLVARRESASMTGNLDSVAGVADFRLIDPPRVSQRPVAPNRSLLLVGVLVASLVVGVAAALGLSQLRPVFHNAHALRNAIALPLLGVVTLVVSDEARRKERRNLLKFAAASGSLVVCFALGIGLMAFMASRAA</sequence>
<feature type="coiled-coil region" evidence="6">
    <location>
        <begin position="168"/>
        <end position="252"/>
    </location>
</feature>
<feature type="domain" description="Tyrosine-protein kinase G-rich" evidence="9">
    <location>
        <begin position="370"/>
        <end position="449"/>
    </location>
</feature>
<gene>
    <name evidence="10" type="ORF">GCM10007320_01550</name>
</gene>
<evidence type="ECO:0000256" key="5">
    <source>
        <dbReference type="ARBA" id="ARBA00023136"/>
    </source>
</evidence>
<evidence type="ECO:0000259" key="8">
    <source>
        <dbReference type="Pfam" id="PF02706"/>
    </source>
</evidence>
<dbReference type="PANTHER" id="PTHR32309:SF13">
    <property type="entry name" value="FERRIC ENTEROBACTIN TRANSPORT PROTEIN FEPE"/>
    <property type="match status" value="1"/>
</dbReference>
<evidence type="ECO:0000256" key="7">
    <source>
        <dbReference type="SAM" id="Phobius"/>
    </source>
</evidence>
<feature type="transmembrane region" description="Helical" evidence="7">
    <location>
        <begin position="492"/>
        <end position="517"/>
    </location>
</feature>
<dbReference type="Pfam" id="PF02706">
    <property type="entry name" value="Wzz"/>
    <property type="match status" value="1"/>
</dbReference>
<evidence type="ECO:0000256" key="3">
    <source>
        <dbReference type="ARBA" id="ARBA00022692"/>
    </source>
</evidence>
<dbReference type="RefSeq" id="WP_189685129.1">
    <property type="nucleotide sequence ID" value="NZ_BMYK01000001.1"/>
</dbReference>
<dbReference type="InterPro" id="IPR003856">
    <property type="entry name" value="LPS_length_determ_N"/>
</dbReference>
<dbReference type="Proteomes" id="UP000626210">
    <property type="component" value="Unassembled WGS sequence"/>
</dbReference>
<evidence type="ECO:0000256" key="4">
    <source>
        <dbReference type="ARBA" id="ARBA00022989"/>
    </source>
</evidence>
<keyword evidence="2" id="KW-1003">Cell membrane</keyword>
<keyword evidence="5 7" id="KW-0472">Membrane</keyword>
<keyword evidence="6" id="KW-0175">Coiled coil</keyword>
<dbReference type="Pfam" id="PF13807">
    <property type="entry name" value="GNVR"/>
    <property type="match status" value="1"/>
</dbReference>
<protein>
    <submittedName>
        <fullName evidence="10">Chain-length determining protein</fullName>
    </submittedName>
</protein>
<evidence type="ECO:0000256" key="1">
    <source>
        <dbReference type="ARBA" id="ARBA00004651"/>
    </source>
</evidence>
<keyword evidence="11" id="KW-1185">Reference proteome</keyword>
<feature type="domain" description="Polysaccharide chain length determinant N-terminal" evidence="8">
    <location>
        <begin position="16"/>
        <end position="92"/>
    </location>
</feature>
<dbReference type="InterPro" id="IPR032807">
    <property type="entry name" value="GNVR"/>
</dbReference>
<dbReference type="InterPro" id="IPR014345">
    <property type="entry name" value="XrtA_polysacc_chain"/>
</dbReference>
<feature type="coiled-coil region" evidence="6">
    <location>
        <begin position="296"/>
        <end position="348"/>
    </location>
</feature>
<dbReference type="InterPro" id="IPR050445">
    <property type="entry name" value="Bact_polysacc_biosynth/exp"/>
</dbReference>
<evidence type="ECO:0000256" key="2">
    <source>
        <dbReference type="ARBA" id="ARBA00022475"/>
    </source>
</evidence>
<name>A0ABQ3FUF1_9BURK</name>
<evidence type="ECO:0000313" key="11">
    <source>
        <dbReference type="Proteomes" id="UP000626210"/>
    </source>
</evidence>
<proteinExistence type="predicted"/>
<reference evidence="11" key="1">
    <citation type="journal article" date="2019" name="Int. J. Syst. Evol. Microbiol.">
        <title>The Global Catalogue of Microorganisms (GCM) 10K type strain sequencing project: providing services to taxonomists for standard genome sequencing and annotation.</title>
        <authorList>
            <consortium name="The Broad Institute Genomics Platform"/>
            <consortium name="The Broad Institute Genome Sequencing Center for Infectious Disease"/>
            <person name="Wu L."/>
            <person name="Ma J."/>
        </authorList>
    </citation>
    <scope>NUCLEOTIDE SEQUENCE [LARGE SCALE GENOMIC DNA]</scope>
    <source>
        <strain evidence="11">KCTC 23314</strain>
    </source>
</reference>
<evidence type="ECO:0000256" key="6">
    <source>
        <dbReference type="SAM" id="Coils"/>
    </source>
</evidence>
<feature type="transmembrane region" description="Helical" evidence="7">
    <location>
        <begin position="463"/>
        <end position="480"/>
    </location>
</feature>
<feature type="transmembrane region" description="Helical" evidence="7">
    <location>
        <begin position="20"/>
        <end position="40"/>
    </location>
</feature>
<accession>A0ABQ3FUF1</accession>
<dbReference type="PANTHER" id="PTHR32309">
    <property type="entry name" value="TYROSINE-PROTEIN KINASE"/>
    <property type="match status" value="1"/>
</dbReference>
<evidence type="ECO:0000259" key="9">
    <source>
        <dbReference type="Pfam" id="PF13807"/>
    </source>
</evidence>
<organism evidence="10 11">
    <name type="scientific">Pseudorhodoferax aquiterrae</name>
    <dbReference type="NCBI Taxonomy" id="747304"/>
    <lineage>
        <taxon>Bacteria</taxon>
        <taxon>Pseudomonadati</taxon>
        <taxon>Pseudomonadota</taxon>
        <taxon>Betaproteobacteria</taxon>
        <taxon>Burkholderiales</taxon>
        <taxon>Comamonadaceae</taxon>
    </lineage>
</organism>
<keyword evidence="4 7" id="KW-1133">Transmembrane helix</keyword>
<dbReference type="EMBL" id="BMYK01000001">
    <property type="protein sequence ID" value="GHC68811.1"/>
    <property type="molecule type" value="Genomic_DNA"/>
</dbReference>
<keyword evidence="3 7" id="KW-0812">Transmembrane</keyword>